<organism evidence="2 3">
    <name type="scientific">Legionella sainthelensi</name>
    <dbReference type="NCBI Taxonomy" id="28087"/>
    <lineage>
        <taxon>Bacteria</taxon>
        <taxon>Pseudomonadati</taxon>
        <taxon>Pseudomonadota</taxon>
        <taxon>Gammaproteobacteria</taxon>
        <taxon>Legionellales</taxon>
        <taxon>Legionellaceae</taxon>
        <taxon>Legionella</taxon>
    </lineage>
</organism>
<evidence type="ECO:0008006" key="4">
    <source>
        <dbReference type="Google" id="ProtNLM"/>
    </source>
</evidence>
<reference evidence="2 3" key="1">
    <citation type="submission" date="2017-12" db="EMBL/GenBank/DDBJ databases">
        <title>Legionella sainthelensi LA01-117, whole genome sequence of a clinical isolate from New Zealand.</title>
        <authorList>
            <person name="Cree S.L."/>
            <person name="Slow S."/>
            <person name="Kennedy M.A."/>
            <person name="Murdoch D.R."/>
            <person name="Biggs P.J."/>
            <person name="Anderson T."/>
        </authorList>
    </citation>
    <scope>NUCLEOTIDE SEQUENCE [LARGE SCALE GENOMIC DNA]</scope>
    <source>
        <strain evidence="2 3">LA01-117</strain>
    </source>
</reference>
<dbReference type="Proteomes" id="UP000234343">
    <property type="component" value="Chromosome"/>
</dbReference>
<keyword evidence="1" id="KW-0732">Signal</keyword>
<dbReference type="NCBIfam" id="TIGR03748">
    <property type="entry name" value="conj_PilL"/>
    <property type="match status" value="1"/>
</dbReference>
<keyword evidence="3" id="KW-1185">Reference proteome</keyword>
<proteinExistence type="predicted"/>
<dbReference type="AlphaFoldDB" id="A0A2H5FM80"/>
<feature type="chain" id="PRO_5014163446" description="Integrating conjugative element protein PilL, PFGI-1 class" evidence="1">
    <location>
        <begin position="20"/>
        <end position="137"/>
    </location>
</feature>
<accession>A0A2H5FM80</accession>
<evidence type="ECO:0000313" key="2">
    <source>
        <dbReference type="EMBL" id="AUH72659.1"/>
    </source>
</evidence>
<dbReference type="EMBL" id="CP025491">
    <property type="protein sequence ID" value="AUH72659.1"/>
    <property type="molecule type" value="Genomic_DNA"/>
</dbReference>
<dbReference type="KEGG" id="lsh:CAB17_11810"/>
<evidence type="ECO:0000256" key="1">
    <source>
        <dbReference type="SAM" id="SignalP"/>
    </source>
</evidence>
<protein>
    <recommendedName>
        <fullName evidence="4">Integrating conjugative element protein PilL, PFGI-1 class</fullName>
    </recommendedName>
</protein>
<dbReference type="InterPro" id="IPR022260">
    <property type="entry name" value="Integr_conj_element_PilL"/>
</dbReference>
<name>A0A2H5FM80_9GAMM</name>
<dbReference type="RefSeq" id="WP_101900268.1">
    <property type="nucleotide sequence ID" value="NZ_CP025491.2"/>
</dbReference>
<sequence>MQQIISIAMLLTLALPSQAGNVTQINRYSTVSNKPLTAQINPLKAVQQMHFPVSIQTIGEAVSYWLRYSGYHLAFKVKQSESLQQVFQQPLPQVSRNLGPLTIEDGLNVLVGQNLFKLKQDDLLREINFSLIARRAG</sequence>
<feature type="signal peptide" evidence="1">
    <location>
        <begin position="1"/>
        <end position="19"/>
    </location>
</feature>
<gene>
    <name evidence="2" type="ORF">CAB17_11810</name>
</gene>
<evidence type="ECO:0000313" key="3">
    <source>
        <dbReference type="Proteomes" id="UP000234343"/>
    </source>
</evidence>